<dbReference type="Gene3D" id="3.55.50.30">
    <property type="match status" value="1"/>
</dbReference>
<sequence length="794" mass="84866">MHRTKLILPIALLAASPALAQEKRHSVSVPAGRLDAAVFTLGKQTGSSIGLREPALGGITVRPIKGKHSVDGALAEMLRGTGARARRVAPGTWLIERAPPVRHRPAPPPPPREEPDAPPAEILVTGSKRDVPLKAYPGGVQIVEGEDIPVSEGGKGSDVIANRVASLASTHLGPGRNKLFIRGIADSSFVGPTQATVGQYWGNSRITYSAPDPDLKLYDIGRVEVLEGPQGTLYGAGSLGGVVRVVPRAPDFWATGGQVWGGGSLTQHGDPSWDVGGIVNMPIKEGELAFRALAFSSRDGGYIDDRERGLADVNSVRTTGGRAALRWEVDGWTIDVGGVGQSIKGNDAQYSDGKGDGLSRRSPIAQPFQNDFWLAELVARKRWGDIELSTAGAYARQYVSEVFAGASVDDVNQGFPLPALNSPLIGYQQINRVSMITSETRLSRRGPRGTGWLIGVSFLENRGRVNRSYGSMRAALTGVRNTVDEATLYGEGTVEPVRGVTITAGGRLTRSHLTGNAQDADRFFAFRADPRAKAARTETRLLPSAAIAYRPFDGLTVFGRFEQGFRPGGLAVRRDLIQRFQGDRLSTVEAGTRYTANGLSVSTSASMTWWTSIQADLIDGYGFPTTSNIGDGRVLSLGMAVRWRPLPGLDLDGSLYLNASKVTDPSAAVFPLAEGPSDFNRLPNVADASGRLGAAYRTALGGETEFSASGYLRYVGRSTLGIGPVLGKPQGDYVDTGMELRLERGRRAITLSATNLLDTRGNRFALGSPLLIRDEKQITPLRPRTVRLGVELGF</sequence>
<keyword evidence="3" id="KW-1134">Transmembrane beta strand</keyword>
<keyword evidence="5" id="KW-0812">Transmembrane</keyword>
<evidence type="ECO:0000259" key="14">
    <source>
        <dbReference type="Pfam" id="PF00593"/>
    </source>
</evidence>
<dbReference type="InterPro" id="IPR012910">
    <property type="entry name" value="Plug_dom"/>
</dbReference>
<evidence type="ECO:0000313" key="16">
    <source>
        <dbReference type="EMBL" id="MBB4840228.1"/>
    </source>
</evidence>
<reference evidence="16 17" key="1">
    <citation type="submission" date="2020-08" db="EMBL/GenBank/DDBJ databases">
        <title>Functional genomics of gut bacteria from endangered species of beetles.</title>
        <authorList>
            <person name="Carlos-Shanley C."/>
        </authorList>
    </citation>
    <scope>NUCLEOTIDE SEQUENCE [LARGE SCALE GENOMIC DNA]</scope>
    <source>
        <strain evidence="16 17">S00224</strain>
    </source>
</reference>
<dbReference type="Pfam" id="PF07715">
    <property type="entry name" value="Plug"/>
    <property type="match status" value="1"/>
</dbReference>
<keyword evidence="6" id="KW-0408">Iron</keyword>
<evidence type="ECO:0000259" key="15">
    <source>
        <dbReference type="Pfam" id="PF07715"/>
    </source>
</evidence>
<evidence type="ECO:0000256" key="4">
    <source>
        <dbReference type="ARBA" id="ARBA00022496"/>
    </source>
</evidence>
<dbReference type="InterPro" id="IPR039426">
    <property type="entry name" value="TonB-dep_rcpt-like"/>
</dbReference>
<gene>
    <name evidence="16" type="ORF">HNP52_003320</name>
</gene>
<dbReference type="AlphaFoldDB" id="A0A7W7NSR0"/>
<dbReference type="GO" id="GO:0006826">
    <property type="term" value="P:iron ion transport"/>
    <property type="evidence" value="ECO:0007669"/>
    <property type="project" value="UniProtKB-KW"/>
</dbReference>
<keyword evidence="4" id="KW-0410">Iron transport</keyword>
<evidence type="ECO:0000256" key="8">
    <source>
        <dbReference type="ARBA" id="ARBA00023077"/>
    </source>
</evidence>
<proteinExistence type="inferred from homology"/>
<evidence type="ECO:0000256" key="5">
    <source>
        <dbReference type="ARBA" id="ARBA00022692"/>
    </source>
</evidence>
<dbReference type="InterPro" id="IPR000531">
    <property type="entry name" value="Beta-barrel_TonB"/>
</dbReference>
<evidence type="ECO:0000256" key="2">
    <source>
        <dbReference type="ARBA" id="ARBA00022448"/>
    </source>
</evidence>
<keyword evidence="10" id="KW-0998">Cell outer membrane</keyword>
<evidence type="ECO:0000256" key="3">
    <source>
        <dbReference type="ARBA" id="ARBA00022452"/>
    </source>
</evidence>
<comment type="caution">
    <text evidence="16">The sequence shown here is derived from an EMBL/GenBank/DDBJ whole genome shotgun (WGS) entry which is preliminary data.</text>
</comment>
<feature type="domain" description="TonB-dependent receptor plug" evidence="15">
    <location>
        <begin position="134"/>
        <end position="242"/>
    </location>
</feature>
<evidence type="ECO:0000256" key="1">
    <source>
        <dbReference type="ARBA" id="ARBA00004571"/>
    </source>
</evidence>
<keyword evidence="7" id="KW-0406">Ion transport</keyword>
<feature type="domain" description="TonB-dependent receptor-like beta-barrel" evidence="14">
    <location>
        <begin position="339"/>
        <end position="740"/>
    </location>
</feature>
<keyword evidence="17" id="KW-1185">Reference proteome</keyword>
<dbReference type="PANTHER" id="PTHR32552">
    <property type="entry name" value="FERRICHROME IRON RECEPTOR-RELATED"/>
    <property type="match status" value="1"/>
</dbReference>
<dbReference type="RefSeq" id="WP_184168717.1">
    <property type="nucleotide sequence ID" value="NZ_JACHLN010000003.1"/>
</dbReference>
<evidence type="ECO:0000256" key="11">
    <source>
        <dbReference type="RuleBase" id="RU003357"/>
    </source>
</evidence>
<keyword evidence="8 11" id="KW-0798">TonB box</keyword>
<protein>
    <submittedName>
        <fullName evidence="16">Outer membrane receptor protein involved in Fe transport</fullName>
    </submittedName>
</protein>
<keyword evidence="2" id="KW-0813">Transport</keyword>
<evidence type="ECO:0000313" key="17">
    <source>
        <dbReference type="Proteomes" id="UP000575241"/>
    </source>
</evidence>
<dbReference type="Pfam" id="PF00593">
    <property type="entry name" value="TonB_dep_Rec_b-barrel"/>
    <property type="match status" value="1"/>
</dbReference>
<keyword evidence="13" id="KW-0732">Signal</keyword>
<keyword evidence="16" id="KW-0675">Receptor</keyword>
<feature type="chain" id="PRO_5031412165" evidence="13">
    <location>
        <begin position="21"/>
        <end position="794"/>
    </location>
</feature>
<feature type="region of interest" description="Disordered" evidence="12">
    <location>
        <begin position="99"/>
        <end position="120"/>
    </location>
</feature>
<dbReference type="PANTHER" id="PTHR32552:SF81">
    <property type="entry name" value="TONB-DEPENDENT OUTER MEMBRANE RECEPTOR"/>
    <property type="match status" value="1"/>
</dbReference>
<organism evidence="16 17">
    <name type="scientific">Sphingomonas kyeonggiensis</name>
    <dbReference type="NCBI Taxonomy" id="1268553"/>
    <lineage>
        <taxon>Bacteria</taxon>
        <taxon>Pseudomonadati</taxon>
        <taxon>Pseudomonadota</taxon>
        <taxon>Alphaproteobacteria</taxon>
        <taxon>Sphingomonadales</taxon>
        <taxon>Sphingomonadaceae</taxon>
        <taxon>Sphingomonas</taxon>
    </lineage>
</organism>
<keyword evidence="9 11" id="KW-0472">Membrane</keyword>
<comment type="subcellular location">
    <subcellularLocation>
        <location evidence="1">Cell outer membrane</location>
        <topology evidence="1">Multi-pass membrane protein</topology>
    </subcellularLocation>
</comment>
<dbReference type="GO" id="GO:0009279">
    <property type="term" value="C:cell outer membrane"/>
    <property type="evidence" value="ECO:0007669"/>
    <property type="project" value="UniProtKB-SubCell"/>
</dbReference>
<evidence type="ECO:0000256" key="13">
    <source>
        <dbReference type="SAM" id="SignalP"/>
    </source>
</evidence>
<dbReference type="Gene3D" id="2.40.170.20">
    <property type="entry name" value="TonB-dependent receptor, beta-barrel domain"/>
    <property type="match status" value="1"/>
</dbReference>
<dbReference type="SUPFAM" id="SSF56935">
    <property type="entry name" value="Porins"/>
    <property type="match status" value="1"/>
</dbReference>
<feature type="signal peptide" evidence="13">
    <location>
        <begin position="1"/>
        <end position="20"/>
    </location>
</feature>
<accession>A0A7W7NSR0</accession>
<evidence type="ECO:0000256" key="9">
    <source>
        <dbReference type="ARBA" id="ARBA00023136"/>
    </source>
</evidence>
<evidence type="ECO:0000256" key="10">
    <source>
        <dbReference type="ARBA" id="ARBA00023237"/>
    </source>
</evidence>
<evidence type="ECO:0000256" key="6">
    <source>
        <dbReference type="ARBA" id="ARBA00023004"/>
    </source>
</evidence>
<comment type="similarity">
    <text evidence="11">Belongs to the TonB-dependent receptor family.</text>
</comment>
<evidence type="ECO:0000256" key="7">
    <source>
        <dbReference type="ARBA" id="ARBA00023065"/>
    </source>
</evidence>
<dbReference type="Proteomes" id="UP000575241">
    <property type="component" value="Unassembled WGS sequence"/>
</dbReference>
<name>A0A7W7NSR0_9SPHN</name>
<dbReference type="InterPro" id="IPR036942">
    <property type="entry name" value="Beta-barrel_TonB_sf"/>
</dbReference>
<evidence type="ECO:0000256" key="12">
    <source>
        <dbReference type="SAM" id="MobiDB-lite"/>
    </source>
</evidence>
<dbReference type="EMBL" id="JACHLN010000003">
    <property type="protein sequence ID" value="MBB4840228.1"/>
    <property type="molecule type" value="Genomic_DNA"/>
</dbReference>